<dbReference type="PANTHER" id="PTHR30273:SF2">
    <property type="entry name" value="PROTEIN FECR"/>
    <property type="match status" value="1"/>
</dbReference>
<evidence type="ECO:0000313" key="3">
    <source>
        <dbReference type="Proteomes" id="UP001292182"/>
    </source>
</evidence>
<feature type="domain" description="FecR protein" evidence="1">
    <location>
        <begin position="115"/>
        <end position="203"/>
    </location>
</feature>
<dbReference type="PANTHER" id="PTHR30273">
    <property type="entry name" value="PERIPLASMIC SIGNAL SENSOR AND SIGMA FACTOR ACTIVATOR FECR-RELATED"/>
    <property type="match status" value="1"/>
</dbReference>
<dbReference type="Pfam" id="PF04773">
    <property type="entry name" value="FecR"/>
    <property type="match status" value="1"/>
</dbReference>
<sequence length="315" mass="33723">MSQDRLSPAHGVDTVALDWALRMADPARADWDAFTDWLEADPGHAERYDRAAATLLDAEEALSVQPEVAAPVAIAPEPELLQRHPLRWVGGAMAAALIGAIGVSAWQDRPQPYALETAAGETRRIPLSDGSSVTLAGLSRVELDHAEPRRAVLARGEALFQVRHDAQHPFAVQAGTLALVDLGTVFDVRMGGQTRVAVAEGAVMVDPKGAALRLDAGQAVTVDGDRLTRSAVEPEEVGGWREGRLAFDGTPLSVVAEDVSRFLARPVTVAPTIAARPFRGTIDLEAVRRDPAVLGPLMDVRVRQAATGWMLEPRE</sequence>
<dbReference type="InterPro" id="IPR006860">
    <property type="entry name" value="FecR"/>
</dbReference>
<dbReference type="Proteomes" id="UP001292182">
    <property type="component" value="Unassembled WGS sequence"/>
</dbReference>
<protein>
    <submittedName>
        <fullName evidence="2">FecR domain-containing protein</fullName>
    </submittedName>
</protein>
<dbReference type="InterPro" id="IPR012373">
    <property type="entry name" value="Ferrdict_sens_TM"/>
</dbReference>
<name>A0ABU5LP85_9SPHN</name>
<dbReference type="RefSeq" id="WP_322538976.1">
    <property type="nucleotide sequence ID" value="NZ_JAOBTW010000006.1"/>
</dbReference>
<comment type="caution">
    <text evidence="2">The sequence shown here is derived from an EMBL/GenBank/DDBJ whole genome shotgun (WGS) entry which is preliminary data.</text>
</comment>
<dbReference type="Gene3D" id="2.60.120.1440">
    <property type="match status" value="1"/>
</dbReference>
<organism evidence="2 3">
    <name type="scientific">Sphingomonas sanguinis</name>
    <dbReference type="NCBI Taxonomy" id="33051"/>
    <lineage>
        <taxon>Bacteria</taxon>
        <taxon>Pseudomonadati</taxon>
        <taxon>Pseudomonadota</taxon>
        <taxon>Alphaproteobacteria</taxon>
        <taxon>Sphingomonadales</taxon>
        <taxon>Sphingomonadaceae</taxon>
        <taxon>Sphingomonas</taxon>
    </lineage>
</organism>
<evidence type="ECO:0000313" key="2">
    <source>
        <dbReference type="EMBL" id="MDZ7281739.1"/>
    </source>
</evidence>
<accession>A0ABU5LP85</accession>
<evidence type="ECO:0000259" key="1">
    <source>
        <dbReference type="Pfam" id="PF04773"/>
    </source>
</evidence>
<dbReference type="PIRSF" id="PIRSF018266">
    <property type="entry name" value="FecR"/>
    <property type="match status" value="1"/>
</dbReference>
<reference evidence="3" key="1">
    <citation type="submission" date="2023-07" db="EMBL/GenBank/DDBJ databases">
        <title>Whole genome sequence analysis of rice epiphytic Sphingomonas sanguinis OsEp_Plm_15B2.</title>
        <authorList>
            <person name="Sahu K.P."/>
            <person name="Asharani P."/>
            <person name="Reddy B."/>
            <person name="Kumar A."/>
        </authorList>
    </citation>
    <scope>NUCLEOTIDE SEQUENCE [LARGE SCALE GENOMIC DNA]</scope>
    <source>
        <strain evidence="3">OsEp_Plm_15B2</strain>
    </source>
</reference>
<gene>
    <name evidence="2" type="ORF">N4G62_06830</name>
</gene>
<keyword evidence="3" id="KW-1185">Reference proteome</keyword>
<dbReference type="EMBL" id="JAOBTW010000006">
    <property type="protein sequence ID" value="MDZ7281739.1"/>
    <property type="molecule type" value="Genomic_DNA"/>
</dbReference>
<proteinExistence type="predicted"/>